<comment type="caution">
    <text evidence="1">The sequence shown here is derived from an EMBL/GenBank/DDBJ whole genome shotgun (WGS) entry which is preliminary data.</text>
</comment>
<evidence type="ECO:0000313" key="2">
    <source>
        <dbReference type="Proteomes" id="UP000625976"/>
    </source>
</evidence>
<dbReference type="EMBL" id="BMFQ01000003">
    <property type="protein sequence ID" value="GGG54964.1"/>
    <property type="molecule type" value="Genomic_DNA"/>
</dbReference>
<proteinExistence type="predicted"/>
<reference evidence="1" key="2">
    <citation type="submission" date="2020-09" db="EMBL/GenBank/DDBJ databases">
        <authorList>
            <person name="Sun Q."/>
            <person name="Zhou Y."/>
        </authorList>
    </citation>
    <scope>NUCLEOTIDE SEQUENCE</scope>
    <source>
        <strain evidence="1">CGMCC 1.12751</strain>
    </source>
</reference>
<name>A0A917GR79_9FLAO</name>
<evidence type="ECO:0000313" key="1">
    <source>
        <dbReference type="EMBL" id="GGG54964.1"/>
    </source>
</evidence>
<reference evidence="1" key="1">
    <citation type="journal article" date="2014" name="Int. J. Syst. Evol. Microbiol.">
        <title>Complete genome sequence of Corynebacterium casei LMG S-19264T (=DSM 44701T), isolated from a smear-ripened cheese.</title>
        <authorList>
            <consortium name="US DOE Joint Genome Institute (JGI-PGF)"/>
            <person name="Walter F."/>
            <person name="Albersmeier A."/>
            <person name="Kalinowski J."/>
            <person name="Ruckert C."/>
        </authorList>
    </citation>
    <scope>NUCLEOTIDE SEQUENCE</scope>
    <source>
        <strain evidence="1">CGMCC 1.12751</strain>
    </source>
</reference>
<dbReference type="Proteomes" id="UP000625976">
    <property type="component" value="Unassembled WGS sequence"/>
</dbReference>
<accession>A0A917GR79</accession>
<gene>
    <name evidence="1" type="ORF">GCM10010976_27370</name>
</gene>
<protein>
    <submittedName>
        <fullName evidence="1">Uncharacterized protein</fullName>
    </submittedName>
</protein>
<organism evidence="1 2">
    <name type="scientific">Bizionia arctica</name>
    <dbReference type="NCBI Taxonomy" id="1495645"/>
    <lineage>
        <taxon>Bacteria</taxon>
        <taxon>Pseudomonadati</taxon>
        <taxon>Bacteroidota</taxon>
        <taxon>Flavobacteriia</taxon>
        <taxon>Flavobacteriales</taxon>
        <taxon>Flavobacteriaceae</taxon>
        <taxon>Bizionia</taxon>
    </lineage>
</organism>
<sequence length="80" mass="9313">MNNKVNKIYFARIHKTSLTEKIFVKKTMNLVVGNNTKSTGSIEKGIEYLEDLNNLILSHKIQLWHIRNNSIMKTIKDINI</sequence>
<keyword evidence="2" id="KW-1185">Reference proteome</keyword>
<dbReference type="AlphaFoldDB" id="A0A917GR79"/>